<gene>
    <name evidence="9" type="ORF">CQA66_01620</name>
</gene>
<protein>
    <submittedName>
        <fullName evidence="9">Amino acid ABC transporter ATP-binding protein</fullName>
    </submittedName>
</protein>
<evidence type="ECO:0000256" key="2">
    <source>
        <dbReference type="ARBA" id="ARBA00005417"/>
    </source>
</evidence>
<comment type="caution">
    <text evidence="9">The sequence shown here is derived from an EMBL/GenBank/DDBJ whole genome shotgun (WGS) entry which is preliminary data.</text>
</comment>
<evidence type="ECO:0000259" key="8">
    <source>
        <dbReference type="PROSITE" id="PS50893"/>
    </source>
</evidence>
<dbReference type="Gene3D" id="3.40.50.300">
    <property type="entry name" value="P-loop containing nucleotide triphosphate hydrolases"/>
    <property type="match status" value="1"/>
</dbReference>
<dbReference type="EMBL" id="NXLW01000002">
    <property type="protein sequence ID" value="RDU73390.1"/>
    <property type="molecule type" value="Genomic_DNA"/>
</dbReference>
<dbReference type="InterPro" id="IPR003593">
    <property type="entry name" value="AAA+_ATPase"/>
</dbReference>
<comment type="subcellular location">
    <subcellularLocation>
        <location evidence="1">Cell membrane</location>
        <topology evidence="1">Peripheral membrane protein</topology>
    </subcellularLocation>
</comment>
<dbReference type="GO" id="GO:0005524">
    <property type="term" value="F:ATP binding"/>
    <property type="evidence" value="ECO:0007669"/>
    <property type="project" value="UniProtKB-KW"/>
</dbReference>
<dbReference type="SMART" id="SM00382">
    <property type="entry name" value="AAA"/>
    <property type="match status" value="1"/>
</dbReference>
<dbReference type="InterPro" id="IPR050086">
    <property type="entry name" value="MetN_ABC_transporter-like"/>
</dbReference>
<comment type="similarity">
    <text evidence="2">Belongs to the ABC transporter superfamily.</text>
</comment>
<keyword evidence="4" id="KW-1003">Cell membrane</keyword>
<keyword evidence="3" id="KW-0813">Transport</keyword>
<dbReference type="RefSeq" id="WP_104763003.1">
    <property type="nucleotide sequence ID" value="NZ_FZPM01000012.1"/>
</dbReference>
<evidence type="ECO:0000256" key="5">
    <source>
        <dbReference type="ARBA" id="ARBA00022741"/>
    </source>
</evidence>
<accession>A0A3D8J7Z6</accession>
<name>A0A3D8J7Z6_9HELI</name>
<dbReference type="PIRSF" id="PIRSF039085">
    <property type="entry name" value="ABC_ATPase_HisP"/>
    <property type="match status" value="1"/>
</dbReference>
<evidence type="ECO:0000313" key="9">
    <source>
        <dbReference type="EMBL" id="RDU73390.1"/>
    </source>
</evidence>
<dbReference type="PANTHER" id="PTHR43166">
    <property type="entry name" value="AMINO ACID IMPORT ATP-BINDING PROTEIN"/>
    <property type="match status" value="1"/>
</dbReference>
<evidence type="ECO:0000256" key="6">
    <source>
        <dbReference type="ARBA" id="ARBA00022840"/>
    </source>
</evidence>
<dbReference type="SUPFAM" id="SSF52540">
    <property type="entry name" value="P-loop containing nucleoside triphosphate hydrolases"/>
    <property type="match status" value="1"/>
</dbReference>
<evidence type="ECO:0000256" key="4">
    <source>
        <dbReference type="ARBA" id="ARBA00022475"/>
    </source>
</evidence>
<dbReference type="PROSITE" id="PS50893">
    <property type="entry name" value="ABC_TRANSPORTER_2"/>
    <property type="match status" value="1"/>
</dbReference>
<keyword evidence="6 9" id="KW-0067">ATP-binding</keyword>
<reference evidence="9 10" key="1">
    <citation type="submission" date="2018-04" db="EMBL/GenBank/DDBJ databases">
        <title>Novel Campyloabacter and Helicobacter Species and Strains.</title>
        <authorList>
            <person name="Mannion A.J."/>
            <person name="Shen Z."/>
            <person name="Fox J.G."/>
        </authorList>
    </citation>
    <scope>NUCLEOTIDE SEQUENCE [LARGE SCALE GENOMIC DNA]</scope>
    <source>
        <strain evidence="9 10">MIT 97-5075</strain>
    </source>
</reference>
<proteinExistence type="inferred from homology"/>
<dbReference type="InterPro" id="IPR003439">
    <property type="entry name" value="ABC_transporter-like_ATP-bd"/>
</dbReference>
<dbReference type="Proteomes" id="UP000256424">
    <property type="component" value="Unassembled WGS sequence"/>
</dbReference>
<dbReference type="Pfam" id="PF00005">
    <property type="entry name" value="ABC_tran"/>
    <property type="match status" value="1"/>
</dbReference>
<dbReference type="GO" id="GO:0016887">
    <property type="term" value="F:ATP hydrolysis activity"/>
    <property type="evidence" value="ECO:0007669"/>
    <property type="project" value="InterPro"/>
</dbReference>
<organism evidence="9 10">
    <name type="scientific">Helicobacter aurati</name>
    <dbReference type="NCBI Taxonomy" id="137778"/>
    <lineage>
        <taxon>Bacteria</taxon>
        <taxon>Pseudomonadati</taxon>
        <taxon>Campylobacterota</taxon>
        <taxon>Epsilonproteobacteria</taxon>
        <taxon>Campylobacterales</taxon>
        <taxon>Helicobacteraceae</taxon>
        <taxon>Helicobacter</taxon>
    </lineage>
</organism>
<dbReference type="GO" id="GO:0015424">
    <property type="term" value="F:ABC-type amino acid transporter activity"/>
    <property type="evidence" value="ECO:0007669"/>
    <property type="project" value="InterPro"/>
</dbReference>
<evidence type="ECO:0000313" key="10">
    <source>
        <dbReference type="Proteomes" id="UP000256424"/>
    </source>
</evidence>
<dbReference type="InterPro" id="IPR027417">
    <property type="entry name" value="P-loop_NTPase"/>
</dbReference>
<evidence type="ECO:0000256" key="1">
    <source>
        <dbReference type="ARBA" id="ARBA00004202"/>
    </source>
</evidence>
<dbReference type="AlphaFoldDB" id="A0A3D8J7Z6"/>
<dbReference type="GO" id="GO:0005886">
    <property type="term" value="C:plasma membrane"/>
    <property type="evidence" value="ECO:0007669"/>
    <property type="project" value="UniProtKB-SubCell"/>
</dbReference>
<keyword evidence="5" id="KW-0547">Nucleotide-binding</keyword>
<keyword evidence="7" id="KW-0472">Membrane</keyword>
<dbReference type="InterPro" id="IPR017871">
    <property type="entry name" value="ABC_transporter-like_CS"/>
</dbReference>
<feature type="domain" description="ABC transporter" evidence="8">
    <location>
        <begin position="2"/>
        <end position="237"/>
    </location>
</feature>
<sequence length="250" mass="28143">MLRVESIHKSFGNTEVLKNISLHVNTGDIIAIIGPSGSGKSTFLRCINALEFAQKGKVQIDSVTFDFARYTKKDVLALRRKSAMVFQHYNLFINKNVIDNIMESLTIVQNMPKQQAREIAMTKLQQVGLEDKAKCYPYQLSGGQQQRIAIARALAINPSVILFDEPTSALDPELVEEVLAVIVNIKHTTMLVVTHELDFARALATKIVFMADGVIMEESEPATFFSSPKHVRVQTFLEKMLVRQRYNCLQ</sequence>
<dbReference type="InterPro" id="IPR030679">
    <property type="entry name" value="ABC_ATPase_HisP-typ"/>
</dbReference>
<evidence type="ECO:0000256" key="3">
    <source>
        <dbReference type="ARBA" id="ARBA00022448"/>
    </source>
</evidence>
<dbReference type="PROSITE" id="PS00211">
    <property type="entry name" value="ABC_TRANSPORTER_1"/>
    <property type="match status" value="1"/>
</dbReference>
<dbReference type="OrthoDB" id="9814623at2"/>
<evidence type="ECO:0000256" key="7">
    <source>
        <dbReference type="ARBA" id="ARBA00023136"/>
    </source>
</evidence>
<dbReference type="PANTHER" id="PTHR43166:SF35">
    <property type="entry name" value="L-CYSTINE IMPORT ATP-BINDING PROTEIN TCYN"/>
    <property type="match status" value="1"/>
</dbReference>
<keyword evidence="10" id="KW-1185">Reference proteome</keyword>